<comment type="caution">
    <text evidence="12">The sequence shown here is derived from an EMBL/GenBank/DDBJ whole genome shotgun (WGS) entry which is preliminary data.</text>
</comment>
<name>A0A8E1V5I5_9GAMM</name>
<dbReference type="FunFam" id="2.60.40.2610:FF:000001">
    <property type="entry name" value="Outer membrane fimbrial usher protein"/>
    <property type="match status" value="1"/>
</dbReference>
<keyword evidence="4" id="KW-1134">Transmembrane beta strand</keyword>
<evidence type="ECO:0000259" key="10">
    <source>
        <dbReference type="Pfam" id="PF13953"/>
    </source>
</evidence>
<dbReference type="InterPro" id="IPR043142">
    <property type="entry name" value="PapC-like_C_sf"/>
</dbReference>
<evidence type="ECO:0000256" key="7">
    <source>
        <dbReference type="ARBA" id="ARBA00023136"/>
    </source>
</evidence>
<accession>A0A8E1V5I5</accession>
<dbReference type="Gene3D" id="2.60.40.2070">
    <property type="match status" value="1"/>
</dbReference>
<keyword evidence="5" id="KW-0812">Transmembrane</keyword>
<evidence type="ECO:0000313" key="12">
    <source>
        <dbReference type="EMBL" id="KTS65039.1"/>
    </source>
</evidence>
<dbReference type="Gene3D" id="3.10.20.410">
    <property type="match status" value="1"/>
</dbReference>
<feature type="signal peptide" evidence="9">
    <location>
        <begin position="1"/>
        <end position="34"/>
    </location>
</feature>
<keyword evidence="7" id="KW-0472">Membrane</keyword>
<feature type="domain" description="PapC-like C-terminal" evidence="10">
    <location>
        <begin position="769"/>
        <end position="825"/>
    </location>
</feature>
<evidence type="ECO:0000256" key="6">
    <source>
        <dbReference type="ARBA" id="ARBA00022729"/>
    </source>
</evidence>
<proteinExistence type="inferred from homology"/>
<dbReference type="Pfam" id="PF13953">
    <property type="entry name" value="PapC_C"/>
    <property type="match status" value="1"/>
</dbReference>
<protein>
    <submittedName>
        <fullName evidence="12">Pilus assembly protein PapC</fullName>
    </submittedName>
</protein>
<dbReference type="Pfam" id="PF13954">
    <property type="entry name" value="PapC_N"/>
    <property type="match status" value="1"/>
</dbReference>
<dbReference type="AlphaFoldDB" id="A0A8E1V5I5"/>
<evidence type="ECO:0000313" key="13">
    <source>
        <dbReference type="Proteomes" id="UP000071979"/>
    </source>
</evidence>
<dbReference type="InterPro" id="IPR042186">
    <property type="entry name" value="FimD_plug_dom"/>
</dbReference>
<dbReference type="InterPro" id="IPR025949">
    <property type="entry name" value="PapC-like_C"/>
</dbReference>
<dbReference type="Gene3D" id="2.60.40.2610">
    <property type="entry name" value="Outer membrane usher protein FimD, plug domain"/>
    <property type="match status" value="1"/>
</dbReference>
<evidence type="ECO:0000256" key="8">
    <source>
        <dbReference type="ARBA" id="ARBA00023237"/>
    </source>
</evidence>
<keyword evidence="3" id="KW-0813">Transport</keyword>
<evidence type="ECO:0000256" key="1">
    <source>
        <dbReference type="ARBA" id="ARBA00004571"/>
    </source>
</evidence>
<sequence>MSVCNITPRAGQLARAVRLALLSAALVASDSALAEDSEKNVEFDPVFLQGFGGTNNDLSRFSAGSSATPGRYQVSVYLGEEYLSLQEVTFHQTEKGVIPCLSPELLAAIAFNDSQLPEPMRQALNQPQPCSDLSALLPDARATFDSNEQRLTLSIPQRYLRQNARGEVDPLLWDRGINSGFLSYGLNAWQNSYRGSSDNSLYASLNSGVNIDGWFLRHNGIWNHGLGQDGYAALNTYVQRDITPLRSRLLAGQSNTSGVLFDTLPFTGVQISSDERMLPASQRGYAPDIRGIARTNARVTVRQGGNVIYETTVSPGEFLINDLYPTGYGGDLQVTVTEADGTLQQFSVPYAAVAQLLRPGNAQFSLTAGRLRSELVDDHPALFQGTLQYGLSNTLTGYSGLQLSENYYAILAGAAVSTPAGAVAADVIQAATQLGKNGSSMSGQSYRLSWNKTLTDTGSNLSLATYRFSTSGYMDFLTAMQSRQAVERGTDINRLYRAKNRATLTASQALPENFGQFYVSGSVQNYWNQPGSDVQYQLGYNSQYKSVSWGLSAGRAKTRTGSQQTTYLLSMSFPLGRSDGGHQPYVRMDWNRDSNGGNVQQATLSGNLGSSNQYGYSATASHDVRGGDSGSLNGQYRSPVTSLNGGISKGAGYRSTSLGASGTFVAHAGGVTLSPYTGETMALVEAKGAKGAQVSGYPGIEIDSFGYAAVPYLNPYQFNDIQIDPKNAPEDIELENTQQRVAPWAGAVVKVNFNSQRGTPLLISGSFKGQPLPFGADVKNSRGERVGNVGQGGQLYARVKEESGSLTVSWAEGALGKCLLQYRIPASKGKKPGVLNEITGICK</sequence>
<evidence type="ECO:0000256" key="9">
    <source>
        <dbReference type="SAM" id="SignalP"/>
    </source>
</evidence>
<dbReference type="Proteomes" id="UP000071979">
    <property type="component" value="Unassembled WGS sequence"/>
</dbReference>
<evidence type="ECO:0000256" key="5">
    <source>
        <dbReference type="ARBA" id="ARBA00022692"/>
    </source>
</evidence>
<dbReference type="RefSeq" id="WP_058776692.1">
    <property type="nucleotide sequence ID" value="NZ_LDSA01000034.1"/>
</dbReference>
<dbReference type="GO" id="GO:0015473">
    <property type="term" value="F:fimbrial usher porin activity"/>
    <property type="evidence" value="ECO:0007669"/>
    <property type="project" value="InterPro"/>
</dbReference>
<dbReference type="FunFam" id="2.60.40.3110:FF:000001">
    <property type="entry name" value="Putative fimbrial outer membrane usher"/>
    <property type="match status" value="1"/>
</dbReference>
<gene>
    <name evidence="12" type="ORF">SA3R_21775</name>
</gene>
<dbReference type="Gene3D" id="2.60.40.3110">
    <property type="match status" value="1"/>
</dbReference>
<organism evidence="12 13">
    <name type="scientific">Pantoea dispersa</name>
    <dbReference type="NCBI Taxonomy" id="59814"/>
    <lineage>
        <taxon>Bacteria</taxon>
        <taxon>Pseudomonadati</taxon>
        <taxon>Pseudomonadota</taxon>
        <taxon>Gammaproteobacteria</taxon>
        <taxon>Enterobacterales</taxon>
        <taxon>Erwiniaceae</taxon>
        <taxon>Pantoea</taxon>
    </lineage>
</organism>
<comment type="subcellular location">
    <subcellularLocation>
        <location evidence="1">Cell outer membrane</location>
        <topology evidence="1">Multi-pass membrane protein</topology>
    </subcellularLocation>
</comment>
<evidence type="ECO:0000256" key="4">
    <source>
        <dbReference type="ARBA" id="ARBA00022452"/>
    </source>
</evidence>
<dbReference type="GO" id="GO:0009297">
    <property type="term" value="P:pilus assembly"/>
    <property type="evidence" value="ECO:0007669"/>
    <property type="project" value="InterPro"/>
</dbReference>
<feature type="domain" description="PapC N-terminal" evidence="11">
    <location>
        <begin position="42"/>
        <end position="188"/>
    </location>
</feature>
<dbReference type="GO" id="GO:0009279">
    <property type="term" value="C:cell outer membrane"/>
    <property type="evidence" value="ECO:0007669"/>
    <property type="project" value="UniProtKB-SubCell"/>
</dbReference>
<dbReference type="PANTHER" id="PTHR30451:SF20">
    <property type="entry name" value="FIMBRIAE USHER"/>
    <property type="match status" value="1"/>
</dbReference>
<dbReference type="InterPro" id="IPR037224">
    <property type="entry name" value="PapC_N_sf"/>
</dbReference>
<dbReference type="SUPFAM" id="SSF141729">
    <property type="entry name" value="FimD N-terminal domain-like"/>
    <property type="match status" value="1"/>
</dbReference>
<evidence type="ECO:0000256" key="2">
    <source>
        <dbReference type="ARBA" id="ARBA00008064"/>
    </source>
</evidence>
<dbReference type="Pfam" id="PF00577">
    <property type="entry name" value="Usher"/>
    <property type="match status" value="1"/>
</dbReference>
<comment type="similarity">
    <text evidence="2">Belongs to the fimbrial export usher family.</text>
</comment>
<evidence type="ECO:0000259" key="11">
    <source>
        <dbReference type="Pfam" id="PF13954"/>
    </source>
</evidence>
<dbReference type="InterPro" id="IPR025885">
    <property type="entry name" value="PapC_N"/>
</dbReference>
<keyword evidence="8" id="KW-0998">Cell outer membrane</keyword>
<dbReference type="InterPro" id="IPR000015">
    <property type="entry name" value="Fimb_usher"/>
</dbReference>
<dbReference type="PANTHER" id="PTHR30451">
    <property type="entry name" value="OUTER MEMBRANE USHER PROTEIN"/>
    <property type="match status" value="1"/>
</dbReference>
<reference evidence="12 13" key="1">
    <citation type="journal article" date="2016" name="Front. Microbiol.">
        <title>Genomic Resource of Rice Seed Associated Bacteria.</title>
        <authorList>
            <person name="Midha S."/>
            <person name="Bansal K."/>
            <person name="Sharma S."/>
            <person name="Kumar N."/>
            <person name="Patil P.P."/>
            <person name="Chaudhry V."/>
            <person name="Patil P.B."/>
        </authorList>
    </citation>
    <scope>NUCLEOTIDE SEQUENCE [LARGE SCALE GENOMIC DNA]</scope>
    <source>
        <strain evidence="12 13">SA3</strain>
    </source>
</reference>
<dbReference type="EMBL" id="LDSE01000051">
    <property type="protein sequence ID" value="KTS65039.1"/>
    <property type="molecule type" value="Genomic_DNA"/>
</dbReference>
<evidence type="ECO:0000256" key="3">
    <source>
        <dbReference type="ARBA" id="ARBA00022448"/>
    </source>
</evidence>
<feature type="chain" id="PRO_5034044302" evidence="9">
    <location>
        <begin position="35"/>
        <end position="843"/>
    </location>
</feature>
<keyword evidence="6 9" id="KW-0732">Signal</keyword>